<feature type="domain" description="Leucine-binding protein" evidence="2">
    <location>
        <begin position="27"/>
        <end position="345"/>
    </location>
</feature>
<proteinExistence type="predicted"/>
<dbReference type="InterPro" id="IPR028081">
    <property type="entry name" value="Leu-bd"/>
</dbReference>
<dbReference type="InterPro" id="IPR028082">
    <property type="entry name" value="Peripla_BP_I"/>
</dbReference>
<dbReference type="PANTHER" id="PTHR30483">
    <property type="entry name" value="LEUCINE-SPECIFIC-BINDING PROTEIN"/>
    <property type="match status" value="1"/>
</dbReference>
<protein>
    <submittedName>
        <fullName evidence="3">Branched-chain amino acid ABC transporter substrate-binding protein</fullName>
    </submittedName>
</protein>
<comment type="caution">
    <text evidence="3">The sequence shown here is derived from an EMBL/GenBank/DDBJ whole genome shotgun (WGS) entry which is preliminary data.</text>
</comment>
<dbReference type="Gene3D" id="3.40.50.2300">
    <property type="match status" value="2"/>
</dbReference>
<dbReference type="SUPFAM" id="SSF53822">
    <property type="entry name" value="Periplasmic binding protein-like I"/>
    <property type="match status" value="1"/>
</dbReference>
<organism evidence="3">
    <name type="scientific">Archaeoglobus fulgidus</name>
    <dbReference type="NCBI Taxonomy" id="2234"/>
    <lineage>
        <taxon>Archaea</taxon>
        <taxon>Methanobacteriati</taxon>
        <taxon>Methanobacteriota</taxon>
        <taxon>Archaeoglobi</taxon>
        <taxon>Archaeoglobales</taxon>
        <taxon>Archaeoglobaceae</taxon>
        <taxon>Archaeoglobus</taxon>
    </lineage>
</organism>
<name>A0A7C3RCD8_ARCFL</name>
<sequence>MKWILSVFLALILLGCAQPSEKVEERIKIGVLVPETGIYSTAGVAMKNAAQLAAEHAGNVELVFADCGDTPEKAKMAFEYLVSQKVDAVVGAYSSPQSIVAADAAGESRVVYLVSVASTEAVEKKVADGNNYVFRVAYNTTYWGVLAGEFLKLANPEKYYFVGYDPLRTFNQGMLNSIKSIYGDPEMEFYYKSPSVSAEDYKKVARQLAEIAGDRDVIVIGDPGEIAINFLKEYRANGGMGLVYSVGGSLALPSTLKAINAEYTVFQAAALELTDKTNWTKRYFEDYRKKYGEDANNYAGLLTYDSIIILSQAYKKGGKDKLIETLLSGEFEGAAGIYRFNDLHQALWGSDELKGVIGEFIGGEVKVLYPPEFATSHVQWMK</sequence>
<dbReference type="PROSITE" id="PS51257">
    <property type="entry name" value="PROKAR_LIPOPROTEIN"/>
    <property type="match status" value="1"/>
</dbReference>
<evidence type="ECO:0000259" key="2">
    <source>
        <dbReference type="Pfam" id="PF13458"/>
    </source>
</evidence>
<evidence type="ECO:0000313" key="3">
    <source>
        <dbReference type="EMBL" id="HFW32367.1"/>
    </source>
</evidence>
<dbReference type="Pfam" id="PF13458">
    <property type="entry name" value="Peripla_BP_6"/>
    <property type="match status" value="1"/>
</dbReference>
<dbReference type="EMBL" id="DTLB01000034">
    <property type="protein sequence ID" value="HFW32367.1"/>
    <property type="molecule type" value="Genomic_DNA"/>
</dbReference>
<keyword evidence="1" id="KW-0732">Signal</keyword>
<dbReference type="PANTHER" id="PTHR30483:SF6">
    <property type="entry name" value="PERIPLASMIC BINDING PROTEIN OF ABC TRANSPORTER FOR NATURAL AMINO ACIDS"/>
    <property type="match status" value="1"/>
</dbReference>
<accession>A0A7C3RCD8</accession>
<reference evidence="3" key="1">
    <citation type="journal article" date="2020" name="mSystems">
        <title>Genome- and Community-Level Interaction Insights into Carbon Utilization and Element Cycling Functions of Hydrothermarchaeota in Hydrothermal Sediment.</title>
        <authorList>
            <person name="Zhou Z."/>
            <person name="Liu Y."/>
            <person name="Xu W."/>
            <person name="Pan J."/>
            <person name="Luo Z.H."/>
            <person name="Li M."/>
        </authorList>
    </citation>
    <scope>NUCLEOTIDE SEQUENCE [LARGE SCALE GENOMIC DNA]</scope>
    <source>
        <strain evidence="3">SpSt-87</strain>
    </source>
</reference>
<dbReference type="InterPro" id="IPR051010">
    <property type="entry name" value="BCAA_transport"/>
</dbReference>
<dbReference type="AlphaFoldDB" id="A0A7C3RCD8"/>
<evidence type="ECO:0000256" key="1">
    <source>
        <dbReference type="ARBA" id="ARBA00022729"/>
    </source>
</evidence>
<gene>
    <name evidence="3" type="ORF">ENW66_05385</name>
</gene>